<comment type="caution">
    <text evidence="1">The sequence shown here is derived from an EMBL/GenBank/DDBJ whole genome shotgun (WGS) entry which is preliminary data.</text>
</comment>
<evidence type="ECO:0008006" key="3">
    <source>
        <dbReference type="Google" id="ProtNLM"/>
    </source>
</evidence>
<evidence type="ECO:0000313" key="1">
    <source>
        <dbReference type="EMBL" id="ODJ88026.1"/>
    </source>
</evidence>
<dbReference type="GO" id="GO:0008237">
    <property type="term" value="F:metallopeptidase activity"/>
    <property type="evidence" value="ECO:0007669"/>
    <property type="project" value="InterPro"/>
</dbReference>
<protein>
    <recommendedName>
        <fullName evidence="3">Peptidase M12B domain-containing protein</fullName>
    </recommendedName>
</protein>
<gene>
    <name evidence="1" type="ORF">CODIS_18000</name>
</gene>
<proteinExistence type="predicted"/>
<dbReference type="Gene3D" id="3.40.390.10">
    <property type="entry name" value="Collagenase (Catalytic Domain)"/>
    <property type="match status" value="1"/>
</dbReference>
<dbReference type="AlphaFoldDB" id="A0A7Z0VMI5"/>
<keyword evidence="2" id="KW-1185">Reference proteome</keyword>
<dbReference type="InterPro" id="IPR013783">
    <property type="entry name" value="Ig-like_fold"/>
</dbReference>
<dbReference type="InterPro" id="IPR024079">
    <property type="entry name" value="MetalloPept_cat_dom_sf"/>
</dbReference>
<organism evidence="1 2">
    <name type="scientific">Candidatus Thiodiazotropha endolucinida</name>
    <dbReference type="NCBI Taxonomy" id="1655433"/>
    <lineage>
        <taxon>Bacteria</taxon>
        <taxon>Pseudomonadati</taxon>
        <taxon>Pseudomonadota</taxon>
        <taxon>Gammaproteobacteria</taxon>
        <taxon>Chromatiales</taxon>
        <taxon>Sedimenticolaceae</taxon>
        <taxon>Candidatus Thiodiazotropha</taxon>
    </lineage>
</organism>
<name>A0A7Z0VMI5_9GAMM</name>
<dbReference type="EMBL" id="MARB01000008">
    <property type="protein sequence ID" value="ODJ88026.1"/>
    <property type="molecule type" value="Genomic_DNA"/>
</dbReference>
<dbReference type="Pfam" id="PF13583">
    <property type="entry name" value="Reprolysin_4"/>
    <property type="match status" value="1"/>
</dbReference>
<evidence type="ECO:0000313" key="2">
    <source>
        <dbReference type="Proteomes" id="UP000094769"/>
    </source>
</evidence>
<reference evidence="1 2" key="1">
    <citation type="submission" date="2016-06" db="EMBL/GenBank/DDBJ databases">
        <title>Genome sequence of endosymbiont of Candidatus Endolucinida thiodiazotropha.</title>
        <authorList>
            <person name="Poehlein A."/>
            <person name="Koenig S."/>
            <person name="Heiden S.E."/>
            <person name="Thuermer A."/>
            <person name="Voget S."/>
            <person name="Daniel R."/>
            <person name="Markert S."/>
            <person name="Gros O."/>
            <person name="Schweder T."/>
        </authorList>
    </citation>
    <scope>NUCLEOTIDE SEQUENCE [LARGE SCALE GENOMIC DNA]</scope>
    <source>
        <strain evidence="1 2">COS</strain>
    </source>
</reference>
<dbReference type="SUPFAM" id="SSF55486">
    <property type="entry name" value="Metalloproteases ('zincins'), catalytic domain"/>
    <property type="match status" value="1"/>
</dbReference>
<dbReference type="Gene3D" id="2.60.40.10">
    <property type="entry name" value="Immunoglobulins"/>
    <property type="match status" value="1"/>
</dbReference>
<sequence>MQESMARRMRWILASLILLSPAITTAAIWQDLDTSEPAAKGLDLSSVYYRRLGADSSALRQRLLQAPLQDTSASGIELELPLPYGSMQRYAVEESPVMAESLAHRYPEIRTYRVRGVDDPASSGRLDLTPQGFHAMLTTPAGTVYIDPDEEGGYRSYYKRDYAAVQGDRLSPLVCMHRDGQTESDHFATVFSQTRASRTVSGAHRRVYRLAVAATGEYSAFFGGTVSAALAQIVTTINRVNQIYGRDLAVQFQLVGNNDRIIFTDPDSDPYTQTAAGIGLMLVENQQQLDFMLGADSYDIGILFGTVGGGLASVGSLCTTYKAQAYTGTPMPDSDAFYIDFVAHELGHQLNATHSFNGTTASCGGVNRVASAAVEPGSGSTIMSYAGICAEENLQANSDATFHAVSIQQMNEFITRGEGNQCGQLTVTGNNAPSVDAGQEGDGGSLSIPAATPFMLNGTASDVDGDNLSYQWDGMDAGGVAGATDASTIGTDLPDGSNPLFRSFLPKQTAVRYFPRLSQLLTRQEDIGETLPQSGRTLNFRLTVRDGESGVANDDITIQVDGDQGPFRITGGDLNRSSTYMGGGSHTLEWSTAGTEASCPTVHVSLLSLSSGNPPATFCNMHDSGLDRLYLGEFSNSGSANIVLPNVSVEYARVMLSCSDNIFFALSDATFSIASAEAALGNDCQPLDGEDLEHGTIFNAADGAEKFDSPGGGGQLFWILIVLASGAVYQSTRLTSKPGRS</sequence>
<dbReference type="Proteomes" id="UP000094769">
    <property type="component" value="Unassembled WGS sequence"/>
</dbReference>
<accession>A0A7Z0VMI5</accession>